<evidence type="ECO:0000313" key="4">
    <source>
        <dbReference type="WBParaSite" id="NBR_0001728901-mRNA-1"/>
    </source>
</evidence>
<protein>
    <submittedName>
        <fullName evidence="2 4">Uncharacterized protein</fullName>
    </submittedName>
</protein>
<sequence>MENLRKLRFTDPKMRNCSADEQNGNTGNPDGGVSPKEKSRRRKKTLEENVAEKNSIALAAELKSDDTDVKLKQRVSPGDRGHRRKKALEESMADKSSNSLATEFKSDETDVILKQRLDGGTENDLKAEKKTYKICGTVKVEVSHKKKGRRRKKDSEESMPEKNATALATEFKGDETDEKLERNVSPTEKSDRRKGSKEVMPENNLTALATEFKSDGNDEKLKVRVRTALFSHLNRI</sequence>
<name>A0A0N4YJW9_NIPBR</name>
<dbReference type="AlphaFoldDB" id="A0A0N4YJW9"/>
<feature type="compositionally biased region" description="Polar residues" evidence="1">
    <location>
        <begin position="19"/>
        <end position="28"/>
    </location>
</feature>
<evidence type="ECO:0000313" key="2">
    <source>
        <dbReference type="EMBL" id="VDL80904.1"/>
    </source>
</evidence>
<proteinExistence type="predicted"/>
<reference evidence="2 3" key="2">
    <citation type="submission" date="2018-11" db="EMBL/GenBank/DDBJ databases">
        <authorList>
            <consortium name="Pathogen Informatics"/>
        </authorList>
    </citation>
    <scope>NUCLEOTIDE SEQUENCE [LARGE SCALE GENOMIC DNA]</scope>
</reference>
<feature type="compositionally biased region" description="Basic and acidic residues" evidence="1">
    <location>
        <begin position="171"/>
        <end position="200"/>
    </location>
</feature>
<dbReference type="EMBL" id="UYSL01022669">
    <property type="protein sequence ID" value="VDL80904.1"/>
    <property type="molecule type" value="Genomic_DNA"/>
</dbReference>
<accession>A0A0N4YJW9</accession>
<organism evidence="4">
    <name type="scientific">Nippostrongylus brasiliensis</name>
    <name type="common">Rat hookworm</name>
    <dbReference type="NCBI Taxonomy" id="27835"/>
    <lineage>
        <taxon>Eukaryota</taxon>
        <taxon>Metazoa</taxon>
        <taxon>Ecdysozoa</taxon>
        <taxon>Nematoda</taxon>
        <taxon>Chromadorea</taxon>
        <taxon>Rhabditida</taxon>
        <taxon>Rhabditina</taxon>
        <taxon>Rhabditomorpha</taxon>
        <taxon>Strongyloidea</taxon>
        <taxon>Heligmosomidae</taxon>
        <taxon>Nippostrongylus</taxon>
    </lineage>
</organism>
<evidence type="ECO:0000256" key="1">
    <source>
        <dbReference type="SAM" id="MobiDB-lite"/>
    </source>
</evidence>
<dbReference type="Proteomes" id="UP000271162">
    <property type="component" value="Unassembled WGS sequence"/>
</dbReference>
<reference evidence="4" key="1">
    <citation type="submission" date="2017-02" db="UniProtKB">
        <authorList>
            <consortium name="WormBaseParasite"/>
        </authorList>
    </citation>
    <scope>IDENTIFICATION</scope>
</reference>
<feature type="region of interest" description="Disordered" evidence="1">
    <location>
        <begin position="1"/>
        <end position="50"/>
    </location>
</feature>
<keyword evidence="3" id="KW-1185">Reference proteome</keyword>
<feature type="region of interest" description="Disordered" evidence="1">
    <location>
        <begin position="143"/>
        <end position="204"/>
    </location>
</feature>
<feature type="region of interest" description="Disordered" evidence="1">
    <location>
        <begin position="65"/>
        <end position="107"/>
    </location>
</feature>
<feature type="compositionally biased region" description="Basic and acidic residues" evidence="1">
    <location>
        <begin position="1"/>
        <end position="14"/>
    </location>
</feature>
<gene>
    <name evidence="2" type="ORF">NBR_LOCUS17290</name>
</gene>
<evidence type="ECO:0000313" key="3">
    <source>
        <dbReference type="Proteomes" id="UP000271162"/>
    </source>
</evidence>
<dbReference type="WBParaSite" id="NBR_0001728901-mRNA-1">
    <property type="protein sequence ID" value="NBR_0001728901-mRNA-1"/>
    <property type="gene ID" value="NBR_0001728901"/>
</dbReference>